<evidence type="ECO:0000256" key="1">
    <source>
        <dbReference type="SAM" id="Phobius"/>
    </source>
</evidence>
<gene>
    <name evidence="2" type="ORF">ACFOWZ_36305</name>
</gene>
<reference evidence="3" key="1">
    <citation type="journal article" date="2019" name="Int. J. Syst. Evol. Microbiol.">
        <title>The Global Catalogue of Microorganisms (GCM) 10K type strain sequencing project: providing services to taxonomists for standard genome sequencing and annotation.</title>
        <authorList>
            <consortium name="The Broad Institute Genomics Platform"/>
            <consortium name="The Broad Institute Genome Sequencing Center for Infectious Disease"/>
            <person name="Wu L."/>
            <person name="Ma J."/>
        </authorList>
    </citation>
    <scope>NUCLEOTIDE SEQUENCE [LARGE SCALE GENOMIC DNA]</scope>
    <source>
        <strain evidence="3">CGMCC 4.7405</strain>
    </source>
</reference>
<keyword evidence="3" id="KW-1185">Reference proteome</keyword>
<sequence>MPATRSGDDGEGRWEKLAELIAWLAAMGALVWMVGKRPESKPRGTSRQP</sequence>
<keyword evidence="1" id="KW-0472">Membrane</keyword>
<evidence type="ECO:0000313" key="3">
    <source>
        <dbReference type="Proteomes" id="UP001595690"/>
    </source>
</evidence>
<feature type="transmembrane region" description="Helical" evidence="1">
    <location>
        <begin position="20"/>
        <end position="35"/>
    </location>
</feature>
<proteinExistence type="predicted"/>
<dbReference type="RefSeq" id="WP_382378454.1">
    <property type="nucleotide sequence ID" value="NZ_JBHRZI010000031.1"/>
</dbReference>
<organism evidence="2 3">
    <name type="scientific">Lentzea rhizosphaerae</name>
    <dbReference type="NCBI Taxonomy" id="2041025"/>
    <lineage>
        <taxon>Bacteria</taxon>
        <taxon>Bacillati</taxon>
        <taxon>Actinomycetota</taxon>
        <taxon>Actinomycetes</taxon>
        <taxon>Pseudonocardiales</taxon>
        <taxon>Pseudonocardiaceae</taxon>
        <taxon>Lentzea</taxon>
    </lineage>
</organism>
<dbReference type="EMBL" id="JBHRZI010000031">
    <property type="protein sequence ID" value="MFC3896971.1"/>
    <property type="molecule type" value="Genomic_DNA"/>
</dbReference>
<dbReference type="Proteomes" id="UP001595690">
    <property type="component" value="Unassembled WGS sequence"/>
</dbReference>
<keyword evidence="1" id="KW-0812">Transmembrane</keyword>
<comment type="caution">
    <text evidence="2">The sequence shown here is derived from an EMBL/GenBank/DDBJ whole genome shotgun (WGS) entry which is preliminary data.</text>
</comment>
<name>A0ABV8C4U7_9PSEU</name>
<evidence type="ECO:0000313" key="2">
    <source>
        <dbReference type="EMBL" id="MFC3896971.1"/>
    </source>
</evidence>
<accession>A0ABV8C4U7</accession>
<keyword evidence="1" id="KW-1133">Transmembrane helix</keyword>
<evidence type="ECO:0008006" key="4">
    <source>
        <dbReference type="Google" id="ProtNLM"/>
    </source>
</evidence>
<protein>
    <recommendedName>
        <fullName evidence="4">MYXO-CTERM domain-containing protein</fullName>
    </recommendedName>
</protein>